<reference evidence="2 3" key="1">
    <citation type="submission" date="2017-11" db="EMBL/GenBank/DDBJ databases">
        <title>Comparitive Functional Genomics of Dry Heat Resistant strains isolated from the Viking Spacecraft.</title>
        <authorList>
            <person name="Seuylemezian A."/>
            <person name="Cooper K."/>
            <person name="Vaishampayan P."/>
        </authorList>
    </citation>
    <scope>NUCLEOTIDE SEQUENCE [LARGE SCALE GENOMIC DNA]</scope>
    <source>
        <strain evidence="2 3">V32-6</strain>
    </source>
</reference>
<organism evidence="2 3">
    <name type="scientific">Neobacillus cucumis</name>
    <dbReference type="NCBI Taxonomy" id="1740721"/>
    <lineage>
        <taxon>Bacteria</taxon>
        <taxon>Bacillati</taxon>
        <taxon>Bacillota</taxon>
        <taxon>Bacilli</taxon>
        <taxon>Bacillales</taxon>
        <taxon>Bacillaceae</taxon>
        <taxon>Neobacillus</taxon>
    </lineage>
</organism>
<dbReference type="RefSeq" id="WP_101648831.1">
    <property type="nucleotide sequence ID" value="NZ_PGVE01000063.1"/>
</dbReference>
<dbReference type="ESTHER" id="9baci-a0a2n5hc66">
    <property type="family name" value="UCP033634"/>
</dbReference>
<accession>A0A2N5HC66</accession>
<gene>
    <name evidence="2" type="ORF">CVD27_15665</name>
</gene>
<dbReference type="Gene3D" id="3.40.50.1820">
    <property type="entry name" value="alpha/beta hydrolase"/>
    <property type="match status" value="1"/>
</dbReference>
<feature type="domain" description="KANL3/Tex30 alpha/beta hydrolase-like" evidence="1">
    <location>
        <begin position="36"/>
        <end position="202"/>
    </location>
</feature>
<dbReference type="PIRSF" id="PIRSF033634">
    <property type="entry name" value="UCP033634"/>
    <property type="match status" value="1"/>
</dbReference>
<dbReference type="InterPro" id="IPR046879">
    <property type="entry name" value="KANL3/Tex30_Abhydrolase"/>
</dbReference>
<dbReference type="GO" id="GO:0016787">
    <property type="term" value="F:hydrolase activity"/>
    <property type="evidence" value="ECO:0007669"/>
    <property type="project" value="UniProtKB-KW"/>
</dbReference>
<sequence>MYQIHEGQVMRNKYSSIPYKWIQNEYSNRTICIMLPGLGYTTERPLFHYATGLCLERNIDVLHINYTFAKNEQFRKLSKQEQPQWMYEDVKAVVEEVLKETEYECCILLSKSIGTIPMSMEWSKRYFIRNAIGIWLTPLLKEQSVYEALLHTNLPSLCVIGDQDHHFIEERIHSLKANNLISTVVVPNADHSLEIKEDTIASIDAVKTVMLNAKKFLVKHRKGAN</sequence>
<keyword evidence="3" id="KW-1185">Reference proteome</keyword>
<keyword evidence="2" id="KW-0378">Hydrolase</keyword>
<dbReference type="SUPFAM" id="SSF53474">
    <property type="entry name" value="alpha/beta-Hydrolases"/>
    <property type="match status" value="1"/>
</dbReference>
<dbReference type="AlphaFoldDB" id="A0A2N5HC66"/>
<name>A0A2N5HC66_9BACI</name>
<dbReference type="EMBL" id="PGVE01000063">
    <property type="protein sequence ID" value="PLS03100.1"/>
    <property type="molecule type" value="Genomic_DNA"/>
</dbReference>
<dbReference type="Pfam" id="PF20408">
    <property type="entry name" value="Abhydrolase_11"/>
    <property type="match status" value="1"/>
</dbReference>
<comment type="caution">
    <text evidence="2">The sequence shown here is derived from an EMBL/GenBank/DDBJ whole genome shotgun (WGS) entry which is preliminary data.</text>
</comment>
<proteinExistence type="predicted"/>
<dbReference type="InterPro" id="IPR029058">
    <property type="entry name" value="AB_hydrolase_fold"/>
</dbReference>
<evidence type="ECO:0000313" key="3">
    <source>
        <dbReference type="Proteomes" id="UP000234950"/>
    </source>
</evidence>
<evidence type="ECO:0000313" key="2">
    <source>
        <dbReference type="EMBL" id="PLS03100.1"/>
    </source>
</evidence>
<protein>
    <submittedName>
        <fullName evidence="2">Alpha/beta hydrolase</fullName>
    </submittedName>
</protein>
<dbReference type="OrthoDB" id="1908495at2"/>
<dbReference type="Proteomes" id="UP000234950">
    <property type="component" value="Unassembled WGS sequence"/>
</dbReference>
<dbReference type="InterPro" id="IPR017018">
    <property type="entry name" value="UCP033634"/>
</dbReference>
<evidence type="ECO:0000259" key="1">
    <source>
        <dbReference type="Pfam" id="PF20408"/>
    </source>
</evidence>